<proteinExistence type="predicted"/>
<dbReference type="EMBL" id="BMAU01021203">
    <property type="protein sequence ID" value="GFX98841.1"/>
    <property type="molecule type" value="Genomic_DNA"/>
</dbReference>
<dbReference type="Proteomes" id="UP000887159">
    <property type="component" value="Unassembled WGS sequence"/>
</dbReference>
<reference evidence="1" key="1">
    <citation type="submission" date="2020-08" db="EMBL/GenBank/DDBJ databases">
        <title>Multicomponent nature underlies the extraordinary mechanical properties of spider dragline silk.</title>
        <authorList>
            <person name="Kono N."/>
            <person name="Nakamura H."/>
            <person name="Mori M."/>
            <person name="Yoshida Y."/>
            <person name="Ohtoshi R."/>
            <person name="Malay A.D."/>
            <person name="Moran D.A.P."/>
            <person name="Tomita M."/>
            <person name="Numata K."/>
            <person name="Arakawa K."/>
        </authorList>
    </citation>
    <scope>NUCLEOTIDE SEQUENCE</scope>
</reference>
<evidence type="ECO:0000313" key="2">
    <source>
        <dbReference type="Proteomes" id="UP000887159"/>
    </source>
</evidence>
<protein>
    <submittedName>
        <fullName evidence="1">Uncharacterized protein</fullName>
    </submittedName>
</protein>
<gene>
    <name evidence="1" type="ORF">TNCV_1504171</name>
</gene>
<organism evidence="1 2">
    <name type="scientific">Trichonephila clavipes</name>
    <name type="common">Golden silk orbweaver</name>
    <name type="synonym">Nephila clavipes</name>
    <dbReference type="NCBI Taxonomy" id="2585209"/>
    <lineage>
        <taxon>Eukaryota</taxon>
        <taxon>Metazoa</taxon>
        <taxon>Ecdysozoa</taxon>
        <taxon>Arthropoda</taxon>
        <taxon>Chelicerata</taxon>
        <taxon>Arachnida</taxon>
        <taxon>Araneae</taxon>
        <taxon>Araneomorphae</taxon>
        <taxon>Entelegynae</taxon>
        <taxon>Araneoidea</taxon>
        <taxon>Nephilidae</taxon>
        <taxon>Trichonephila</taxon>
    </lineage>
</organism>
<sequence length="158" mass="17892">MFRRHRVYIDLCASSWIDENDYLGEYVWVKSPLDDVCHRLPLAKVKFKTKGGEFYTKAAVKVNSHPSEPYLLSNHTAELIQSREKSVLMIDEMVTRNASKIVPFEKEREAGLNADPGFPTQGDGTEPTIERSICSAVRRQVSNHVIPSATKAHAYFLP</sequence>
<comment type="caution">
    <text evidence="1">The sequence shown here is derived from an EMBL/GenBank/DDBJ whole genome shotgun (WGS) entry which is preliminary data.</text>
</comment>
<keyword evidence="2" id="KW-1185">Reference proteome</keyword>
<name>A0A8X6RWR4_TRICX</name>
<evidence type="ECO:0000313" key="1">
    <source>
        <dbReference type="EMBL" id="GFX98841.1"/>
    </source>
</evidence>
<dbReference type="AlphaFoldDB" id="A0A8X6RWR4"/>
<accession>A0A8X6RWR4</accession>